<sequence>MSSVDQTCQVTPPQDISDENKNIAGSEKKNPTTISPGATCDEQPTECSKPSQNKGENPLKDPESREN</sequence>
<accession>A0A4Z1L2Q9</accession>
<protein>
    <submittedName>
        <fullName evidence="2">Uncharacterized protein</fullName>
    </submittedName>
</protein>
<comment type="caution">
    <text evidence="2">The sequence shown here is derived from an EMBL/GenBank/DDBJ whole genome shotgun (WGS) entry which is preliminary data.</text>
</comment>
<name>A0A4Z1L2Q9_9HELO</name>
<feature type="compositionally biased region" description="Basic and acidic residues" evidence="1">
    <location>
        <begin position="57"/>
        <end position="67"/>
    </location>
</feature>
<dbReference type="AlphaFoldDB" id="A0A4Z1L2Q9"/>
<feature type="compositionally biased region" description="Polar residues" evidence="1">
    <location>
        <begin position="1"/>
        <end position="14"/>
    </location>
</feature>
<dbReference type="EMBL" id="PQXO01000040">
    <property type="protein sequence ID" value="TGO91068.1"/>
    <property type="molecule type" value="Genomic_DNA"/>
</dbReference>
<evidence type="ECO:0000313" key="2">
    <source>
        <dbReference type="EMBL" id="TGO91068.1"/>
    </source>
</evidence>
<reference evidence="2 3" key="1">
    <citation type="submission" date="2017-12" db="EMBL/GenBank/DDBJ databases">
        <title>Comparative genomics of Botrytis spp.</title>
        <authorList>
            <person name="Valero-Jimenez C.A."/>
            <person name="Tapia P."/>
            <person name="Veloso J."/>
            <person name="Silva-Moreno E."/>
            <person name="Staats M."/>
            <person name="Valdes J.H."/>
            <person name="Van Kan J.A.L."/>
        </authorList>
    </citation>
    <scope>NUCLEOTIDE SEQUENCE [LARGE SCALE GENOMIC DNA]</scope>
    <source>
        <strain evidence="2 3">MUCL3349</strain>
    </source>
</reference>
<feature type="compositionally biased region" description="Basic and acidic residues" evidence="1">
    <location>
        <begin position="18"/>
        <end position="30"/>
    </location>
</feature>
<feature type="compositionally biased region" description="Polar residues" evidence="1">
    <location>
        <begin position="45"/>
        <end position="55"/>
    </location>
</feature>
<organism evidence="2 3">
    <name type="scientific">Botrytis porri</name>
    <dbReference type="NCBI Taxonomy" id="87229"/>
    <lineage>
        <taxon>Eukaryota</taxon>
        <taxon>Fungi</taxon>
        <taxon>Dikarya</taxon>
        <taxon>Ascomycota</taxon>
        <taxon>Pezizomycotina</taxon>
        <taxon>Leotiomycetes</taxon>
        <taxon>Helotiales</taxon>
        <taxon>Sclerotiniaceae</taxon>
        <taxon>Botrytis</taxon>
    </lineage>
</organism>
<evidence type="ECO:0000313" key="3">
    <source>
        <dbReference type="Proteomes" id="UP000297280"/>
    </source>
</evidence>
<keyword evidence="3" id="KW-1185">Reference proteome</keyword>
<proteinExistence type="predicted"/>
<feature type="region of interest" description="Disordered" evidence="1">
    <location>
        <begin position="1"/>
        <end position="67"/>
    </location>
</feature>
<gene>
    <name evidence="2" type="ORF">BPOR_0040g00120</name>
</gene>
<dbReference type="Proteomes" id="UP000297280">
    <property type="component" value="Unassembled WGS sequence"/>
</dbReference>
<evidence type="ECO:0000256" key="1">
    <source>
        <dbReference type="SAM" id="MobiDB-lite"/>
    </source>
</evidence>